<accession>A0A0R3T8W4</accession>
<proteinExistence type="predicted"/>
<dbReference type="SUPFAM" id="SSF50353">
    <property type="entry name" value="Cytokine"/>
    <property type="match status" value="1"/>
</dbReference>
<dbReference type="Proteomes" id="UP000278807">
    <property type="component" value="Unassembled WGS sequence"/>
</dbReference>
<organism evidence="4">
    <name type="scientific">Rodentolepis nana</name>
    <name type="common">Dwarf tapeworm</name>
    <name type="synonym">Hymenolepis nana</name>
    <dbReference type="NCBI Taxonomy" id="102285"/>
    <lineage>
        <taxon>Eukaryota</taxon>
        <taxon>Metazoa</taxon>
        <taxon>Spiralia</taxon>
        <taxon>Lophotrochozoa</taxon>
        <taxon>Platyhelminthes</taxon>
        <taxon>Cestoda</taxon>
        <taxon>Eucestoda</taxon>
        <taxon>Cyclophyllidea</taxon>
        <taxon>Hymenolepididae</taxon>
        <taxon>Rodentolepis</taxon>
    </lineage>
</organism>
<dbReference type="EMBL" id="UZAE01002072">
    <property type="protein sequence ID" value="VDN99360.1"/>
    <property type="molecule type" value="Genomic_DNA"/>
</dbReference>
<dbReference type="WBParaSite" id="HNAJ_0000350301-mRNA-1">
    <property type="protein sequence ID" value="HNAJ_0000350301-mRNA-1"/>
    <property type="gene ID" value="HNAJ_0000350301"/>
</dbReference>
<keyword evidence="3" id="KW-1185">Reference proteome</keyword>
<gene>
    <name evidence="2" type="ORF">HNAJ_LOCUS3501</name>
</gene>
<feature type="signal peptide" evidence="1">
    <location>
        <begin position="1"/>
        <end position="20"/>
    </location>
</feature>
<dbReference type="AlphaFoldDB" id="A0A0R3T8W4"/>
<keyword evidence="1" id="KW-0732">Signal</keyword>
<protein>
    <submittedName>
        <fullName evidence="4">Bulb-type lectin domain-containing protein</fullName>
    </submittedName>
</protein>
<feature type="chain" id="PRO_5043131728" evidence="1">
    <location>
        <begin position="21"/>
        <end position="268"/>
    </location>
</feature>
<evidence type="ECO:0000313" key="3">
    <source>
        <dbReference type="Proteomes" id="UP000278807"/>
    </source>
</evidence>
<dbReference type="InterPro" id="IPR008996">
    <property type="entry name" value="IL1/FGF"/>
</dbReference>
<evidence type="ECO:0000313" key="2">
    <source>
        <dbReference type="EMBL" id="VDN99360.1"/>
    </source>
</evidence>
<evidence type="ECO:0000256" key="1">
    <source>
        <dbReference type="SAM" id="SignalP"/>
    </source>
</evidence>
<evidence type="ECO:0000313" key="4">
    <source>
        <dbReference type="WBParaSite" id="HNAJ_0000350301-mRNA-1"/>
    </source>
</evidence>
<name>A0A0R3T8W4_RODNA</name>
<reference evidence="2 3" key="2">
    <citation type="submission" date="2018-11" db="EMBL/GenBank/DDBJ databases">
        <authorList>
            <consortium name="Pathogen Informatics"/>
        </authorList>
    </citation>
    <scope>NUCLEOTIDE SEQUENCE [LARGE SCALE GENOMIC DNA]</scope>
</reference>
<reference evidence="4" key="1">
    <citation type="submission" date="2017-02" db="UniProtKB">
        <authorList>
            <consortium name="WormBaseParasite"/>
        </authorList>
    </citation>
    <scope>IDENTIFICATION</scope>
</reference>
<sequence length="268" mass="31315">MRQLIYLFVFICSLFCCVNSIEVELRRADYSGIEMSDDLYAPMAVSFPSFRLYHPDTKTYVSKSNNSYEILATERFLFSRLIEWEWIPLQGNSGIYLRNKVNGSYLCFNKYGRPIARERIEDQNCFLRGFIPVTNKKDVKKDESIITIDNGDGVIHLKELTDYVNVKPQPIYLLSKFYSPPWITGFCPNGNSFSNDDPLLPRCHHKQRSRNWSMFYLCPILPESCRRGMCIYSTHLFQKYYTGCSRHCTYSIQCGGLLTQKYGNIEFD</sequence>